<feature type="compositionally biased region" description="Basic residues" evidence="4">
    <location>
        <begin position="1"/>
        <end position="10"/>
    </location>
</feature>
<feature type="region of interest" description="Disordered" evidence="4">
    <location>
        <begin position="156"/>
        <end position="180"/>
    </location>
</feature>
<dbReference type="GO" id="GO:0005634">
    <property type="term" value="C:nucleus"/>
    <property type="evidence" value="ECO:0007669"/>
    <property type="project" value="UniProtKB-SubCell"/>
</dbReference>
<dbReference type="GO" id="GO:0000398">
    <property type="term" value="P:mRNA splicing, via spliceosome"/>
    <property type="evidence" value="ECO:0007669"/>
    <property type="project" value="InterPro"/>
</dbReference>
<evidence type="ECO:0000313" key="6">
    <source>
        <dbReference type="Proteomes" id="UP000243217"/>
    </source>
</evidence>
<evidence type="ECO:0000256" key="1">
    <source>
        <dbReference type="ARBA" id="ARBA00004123"/>
    </source>
</evidence>
<organism evidence="5 6">
    <name type="scientific">Thraustotheca clavata</name>
    <dbReference type="NCBI Taxonomy" id="74557"/>
    <lineage>
        <taxon>Eukaryota</taxon>
        <taxon>Sar</taxon>
        <taxon>Stramenopiles</taxon>
        <taxon>Oomycota</taxon>
        <taxon>Saprolegniomycetes</taxon>
        <taxon>Saprolegniales</taxon>
        <taxon>Achlyaceae</taxon>
        <taxon>Thraustotheca</taxon>
    </lineage>
</organism>
<evidence type="ECO:0000256" key="2">
    <source>
        <dbReference type="ARBA" id="ARBA00023242"/>
    </source>
</evidence>
<dbReference type="OrthoDB" id="429427at2759"/>
<evidence type="ECO:0008006" key="7">
    <source>
        <dbReference type="Google" id="ProtNLM"/>
    </source>
</evidence>
<dbReference type="Proteomes" id="UP000243217">
    <property type="component" value="Unassembled WGS sequence"/>
</dbReference>
<dbReference type="STRING" id="74557.A0A1V9YW82"/>
<dbReference type="GO" id="GO:0003677">
    <property type="term" value="F:DNA binding"/>
    <property type="evidence" value="ECO:0007669"/>
    <property type="project" value="InterPro"/>
</dbReference>
<dbReference type="AlphaFoldDB" id="A0A1V9YW82"/>
<keyword evidence="3" id="KW-0175">Coiled coil</keyword>
<keyword evidence="2" id="KW-0539">Nucleus</keyword>
<evidence type="ECO:0000256" key="3">
    <source>
        <dbReference type="SAM" id="Coils"/>
    </source>
</evidence>
<dbReference type="InterPro" id="IPR012890">
    <property type="entry name" value="GCFC2-like"/>
</dbReference>
<accession>A0A1V9YW82</accession>
<sequence>MFRSRKKTQRNARQNTIEQDDLKVQESVQDESMDLDAVRARLHQKNKKIPLQKPKKSNVEYDDENEREIPLKKRKIARAQVLSNDERASATVYSDYSMEKLQELIDNQKFQSKPILHEEEEFNEKLVQEVDYKEEKLSHEEDEKDVIEENFIPMMDRPQKPQKIQEASLSEPEQDAFEDEGPDTQWEQEQLRRAGLVKGSSAPLLKQNDLTFQSFGQLQQVLIDHQADLVDRVDTRDRDNMRASVDAMHCAQAISEMESQLEKDSQTFDLAQGMWEYASTLCHCLRAKLDCIAATEALVPYDRKMSEASAKIWDDVDDEYKDLEQIIEHFNAWKKADPEMYKAIYGDLALAQLVAPFVRVELTAWQPWTASRSFADMQWAKLLESSMYESSLELVEAHLRRYLPYWNPLLPSQFQNMNRLIGLLQPTTRAIHLDIQNRFMEVVNAIDYSRISSTSVDLRLLKDGLRTLTALDNRYDEVFEALLEGEAKHWVQCCSAGINTLLPKIIATILDTWPQGKKYPNILVNYAVLLRRFREETSNQDDLNIAGSLLQNIESRLST</sequence>
<dbReference type="EMBL" id="JNBS01002622">
    <property type="protein sequence ID" value="OQR89971.1"/>
    <property type="molecule type" value="Genomic_DNA"/>
</dbReference>
<proteinExistence type="predicted"/>
<keyword evidence="6" id="KW-1185">Reference proteome</keyword>
<dbReference type="PANTHER" id="PTHR12214:SF0">
    <property type="entry name" value="LD29489P"/>
    <property type="match status" value="1"/>
</dbReference>
<feature type="region of interest" description="Disordered" evidence="4">
    <location>
        <begin position="44"/>
        <end position="66"/>
    </location>
</feature>
<feature type="coiled-coil region" evidence="3">
    <location>
        <begin position="123"/>
        <end position="150"/>
    </location>
</feature>
<feature type="compositionally biased region" description="Basic residues" evidence="4">
    <location>
        <begin position="44"/>
        <end position="56"/>
    </location>
</feature>
<protein>
    <recommendedName>
        <fullName evidence="7">GCF C-terminal domain-containing protein</fullName>
    </recommendedName>
</protein>
<evidence type="ECO:0000256" key="4">
    <source>
        <dbReference type="SAM" id="MobiDB-lite"/>
    </source>
</evidence>
<name>A0A1V9YW82_9STRA</name>
<comment type="caution">
    <text evidence="5">The sequence shown here is derived from an EMBL/GenBank/DDBJ whole genome shotgun (WGS) entry which is preliminary data.</text>
</comment>
<reference evidence="5 6" key="1">
    <citation type="journal article" date="2014" name="Genome Biol. Evol.">
        <title>The secreted proteins of Achlya hypogyna and Thraustotheca clavata identify the ancestral oomycete secretome and reveal gene acquisitions by horizontal gene transfer.</title>
        <authorList>
            <person name="Misner I."/>
            <person name="Blouin N."/>
            <person name="Leonard G."/>
            <person name="Richards T.A."/>
            <person name="Lane C.E."/>
        </authorList>
    </citation>
    <scope>NUCLEOTIDE SEQUENCE [LARGE SCALE GENOMIC DNA]</scope>
    <source>
        <strain evidence="5 6">ATCC 34112</strain>
    </source>
</reference>
<gene>
    <name evidence="5" type="ORF">THRCLA_22609</name>
</gene>
<dbReference type="PANTHER" id="PTHR12214">
    <property type="entry name" value="GC-RICH SEQUENCE DNA-BINDING FACTOR"/>
    <property type="match status" value="1"/>
</dbReference>
<comment type="subcellular location">
    <subcellularLocation>
        <location evidence="1">Nucleus</location>
    </subcellularLocation>
</comment>
<evidence type="ECO:0000313" key="5">
    <source>
        <dbReference type="EMBL" id="OQR89971.1"/>
    </source>
</evidence>
<feature type="region of interest" description="Disordered" evidence="4">
    <location>
        <begin position="1"/>
        <end position="25"/>
    </location>
</feature>